<dbReference type="SUPFAM" id="SSF110857">
    <property type="entry name" value="Gamma-glutamyl cyclotransferase-like"/>
    <property type="match status" value="1"/>
</dbReference>
<proteinExistence type="predicted"/>
<dbReference type="Proteomes" id="UP001242129">
    <property type="component" value="Unassembled WGS sequence"/>
</dbReference>
<evidence type="ECO:0008006" key="4">
    <source>
        <dbReference type="Google" id="ProtNLM"/>
    </source>
</evidence>
<comment type="caution">
    <text evidence="2">The sequence shown here is derived from an EMBL/GenBank/DDBJ whole genome shotgun (WGS) entry which is preliminary data.</text>
</comment>
<feature type="transmembrane region" description="Helical" evidence="1">
    <location>
        <begin position="30"/>
        <end position="50"/>
    </location>
</feature>
<dbReference type="InterPro" id="IPR036568">
    <property type="entry name" value="GGCT-like_sf"/>
</dbReference>
<feature type="non-terminal residue" evidence="2">
    <location>
        <position position="89"/>
    </location>
</feature>
<organism evidence="2 3">
    <name type="scientific">Acinetobacter lwoffii</name>
    <dbReference type="NCBI Taxonomy" id="28090"/>
    <lineage>
        <taxon>Bacteria</taxon>
        <taxon>Pseudomonadati</taxon>
        <taxon>Pseudomonadota</taxon>
        <taxon>Gammaproteobacteria</taxon>
        <taxon>Moraxellales</taxon>
        <taxon>Moraxellaceae</taxon>
        <taxon>Acinetobacter</taxon>
    </lineage>
</organism>
<keyword evidence="1" id="KW-1133">Transmembrane helix</keyword>
<sequence length="89" mass="9605">MHSLFVYGTLRPQQPNAHVMNGLGEAGKPVIFVGICSSAVGVLSWAVRVFSSVIRERLLPVMYSGGVSKSMLALNKSVIKVKESQIKGF</sequence>
<dbReference type="AlphaFoldDB" id="A0AAW8AX78"/>
<accession>A0AAW8AX78</accession>
<name>A0AAW8AX78_ACILW</name>
<reference evidence="2" key="1">
    <citation type="submission" date="2023-07" db="EMBL/GenBank/DDBJ databases">
        <title>Dynamics of blaOXA-23 gene transmission in Acinetobacter spp. from contaminated veterinary surfaces.</title>
        <authorList>
            <person name="Moreira Da Silva J."/>
            <person name="Menezes J."/>
            <person name="Fernandes L."/>
            <person name="Marques C."/>
            <person name="Amaral A."/>
            <person name="Timofte D."/>
            <person name="Pomba C."/>
        </authorList>
    </citation>
    <scope>NUCLEOTIDE SEQUENCE</scope>
    <source>
        <strain evidence="2">CMVB11Z4A1</strain>
    </source>
</reference>
<protein>
    <recommendedName>
        <fullName evidence="4">Gamma-glutamylcyclotransferase</fullName>
    </recommendedName>
</protein>
<evidence type="ECO:0000313" key="2">
    <source>
        <dbReference type="EMBL" id="MDP1448565.1"/>
    </source>
</evidence>
<keyword evidence="1" id="KW-0472">Membrane</keyword>
<evidence type="ECO:0000313" key="3">
    <source>
        <dbReference type="Proteomes" id="UP001242129"/>
    </source>
</evidence>
<gene>
    <name evidence="2" type="ORF">Q8G51_12405</name>
</gene>
<dbReference type="Gene3D" id="3.10.490.10">
    <property type="entry name" value="Gamma-glutamyl cyclotransferase-like"/>
    <property type="match status" value="1"/>
</dbReference>
<dbReference type="EMBL" id="JAUUUS010000297">
    <property type="protein sequence ID" value="MDP1448565.1"/>
    <property type="molecule type" value="Genomic_DNA"/>
</dbReference>
<evidence type="ECO:0000256" key="1">
    <source>
        <dbReference type="SAM" id="Phobius"/>
    </source>
</evidence>
<keyword evidence="1" id="KW-0812">Transmembrane</keyword>